<protein>
    <submittedName>
        <fullName evidence="2">Uncharacterized protein</fullName>
    </submittedName>
</protein>
<reference evidence="3" key="1">
    <citation type="submission" date="2017-01" db="EMBL/GenBank/DDBJ databases">
        <title>Genome Analysis of Deinococcus marmoris KOPRI26562.</title>
        <authorList>
            <person name="Kim J.H."/>
            <person name="Oh H.-M."/>
        </authorList>
    </citation>
    <scope>NUCLEOTIDE SEQUENCE [LARGE SCALE GENOMIC DNA]</scope>
    <source>
        <strain evidence="3">PAMC 26633</strain>
    </source>
</reference>
<gene>
    <name evidence="2" type="ORF">BSU04_13420</name>
</gene>
<comment type="caution">
    <text evidence="2">The sequence shown here is derived from an EMBL/GenBank/DDBJ whole genome shotgun (WGS) entry which is preliminary data.</text>
</comment>
<feature type="compositionally biased region" description="Low complexity" evidence="1">
    <location>
        <begin position="12"/>
        <end position="23"/>
    </location>
</feature>
<sequence>MQTSAQTSAQIHSLTHSTLNSSTKKWRYRGRNRLPNAQAPKHESASARSLEGL</sequence>
<name>A0A226X562_CABSO</name>
<dbReference type="Proteomes" id="UP000214720">
    <property type="component" value="Unassembled WGS sequence"/>
</dbReference>
<proteinExistence type="predicted"/>
<organism evidence="2 3">
    <name type="scientific">Caballeronia sordidicola</name>
    <name type="common">Burkholderia sordidicola</name>
    <dbReference type="NCBI Taxonomy" id="196367"/>
    <lineage>
        <taxon>Bacteria</taxon>
        <taxon>Pseudomonadati</taxon>
        <taxon>Pseudomonadota</taxon>
        <taxon>Betaproteobacteria</taxon>
        <taxon>Burkholderiales</taxon>
        <taxon>Burkholderiaceae</taxon>
        <taxon>Caballeronia</taxon>
    </lineage>
</organism>
<evidence type="ECO:0000313" key="2">
    <source>
        <dbReference type="EMBL" id="OXC78117.1"/>
    </source>
</evidence>
<feature type="compositionally biased region" description="Polar residues" evidence="1">
    <location>
        <begin position="1"/>
        <end position="11"/>
    </location>
</feature>
<accession>A0A226X562</accession>
<evidence type="ECO:0000313" key="3">
    <source>
        <dbReference type="Proteomes" id="UP000214720"/>
    </source>
</evidence>
<feature type="region of interest" description="Disordered" evidence="1">
    <location>
        <begin position="1"/>
        <end position="53"/>
    </location>
</feature>
<evidence type="ECO:0000256" key="1">
    <source>
        <dbReference type="SAM" id="MobiDB-lite"/>
    </source>
</evidence>
<dbReference type="AlphaFoldDB" id="A0A226X562"/>
<dbReference type="EMBL" id="MTHB01000076">
    <property type="protein sequence ID" value="OXC78117.1"/>
    <property type="molecule type" value="Genomic_DNA"/>
</dbReference>